<dbReference type="CDD" id="cd05251">
    <property type="entry name" value="NmrA_like_SDR_a"/>
    <property type="match status" value="1"/>
</dbReference>
<comment type="caution">
    <text evidence="4">The sequence shown here is derived from an EMBL/GenBank/DDBJ whole genome shotgun (WGS) entry which is preliminary data.</text>
</comment>
<reference evidence="4 5" key="1">
    <citation type="submission" date="2024-09" db="EMBL/GenBank/DDBJ databases">
        <title>Itraconazole resistance in Madurella fahalii resulting from another homologue of gene encoding cytochrome P450 14-alpha sterol demethylase (CYP51).</title>
        <authorList>
            <person name="Yoshioka I."/>
            <person name="Fahal A.H."/>
            <person name="Kaneko S."/>
            <person name="Yaguchi T."/>
        </authorList>
    </citation>
    <scope>NUCLEOTIDE SEQUENCE [LARGE SCALE GENOMIC DNA]</scope>
    <source>
        <strain evidence="4 5">IFM 68171</strain>
    </source>
</reference>
<dbReference type="PANTHER" id="PTHR42748">
    <property type="entry name" value="NITROGEN METABOLITE REPRESSION PROTEIN NMRA FAMILY MEMBER"/>
    <property type="match status" value="1"/>
</dbReference>
<dbReference type="Proteomes" id="UP001628179">
    <property type="component" value="Unassembled WGS sequence"/>
</dbReference>
<evidence type="ECO:0000256" key="2">
    <source>
        <dbReference type="ARBA" id="ARBA00022857"/>
    </source>
</evidence>
<dbReference type="Gene3D" id="3.90.25.10">
    <property type="entry name" value="UDP-galactose 4-epimerase, domain 1"/>
    <property type="match status" value="1"/>
</dbReference>
<dbReference type="EMBL" id="BAAFSV010000002">
    <property type="protein sequence ID" value="GAB1313684.1"/>
    <property type="molecule type" value="Genomic_DNA"/>
</dbReference>
<evidence type="ECO:0000259" key="3">
    <source>
        <dbReference type="Pfam" id="PF05368"/>
    </source>
</evidence>
<dbReference type="InterPro" id="IPR051164">
    <property type="entry name" value="NmrA-like_oxidored"/>
</dbReference>
<accession>A0ABQ0G7E8</accession>
<sequence length="311" mass="33528">MSQLLAIFGTTGQQGGSVANFVLSDPGLSARYKVRGVTRNPSKPAAEALRARGAEVATADLDDPASLRAALAGAHTVFVATETIYDEQIKEREVRQGKAAADAAVAAGAQYIIYSTEVHCETVSNAKYVVPAYDSKAEVEAYIRTLPIKSAFFAPGTFMQNLWSEMAPRPVGPDQPGVYAITNIFSGSRVFPWIDIVADTGKFVGAILAEPDKFATKVVYASSCLYSLDQVAAKISAFTGKTVKYVAVPEHELRAHLPPGMQDSIINMFWFIDEFGYYGPETETLVQESMAATPYKLTSLDEFIATSVKLG</sequence>
<dbReference type="RefSeq" id="XP_070915415.1">
    <property type="nucleotide sequence ID" value="XM_071059314.1"/>
</dbReference>
<comment type="similarity">
    <text evidence="1">Belongs to the NmrA-type oxidoreductase family.</text>
</comment>
<organism evidence="4 5">
    <name type="scientific">Madurella fahalii</name>
    <dbReference type="NCBI Taxonomy" id="1157608"/>
    <lineage>
        <taxon>Eukaryota</taxon>
        <taxon>Fungi</taxon>
        <taxon>Dikarya</taxon>
        <taxon>Ascomycota</taxon>
        <taxon>Pezizomycotina</taxon>
        <taxon>Sordariomycetes</taxon>
        <taxon>Sordariomycetidae</taxon>
        <taxon>Sordariales</taxon>
        <taxon>Sordariales incertae sedis</taxon>
        <taxon>Madurella</taxon>
    </lineage>
</organism>
<protein>
    <submittedName>
        <fullName evidence="4">NmrA-like family domain-containing protein 1</fullName>
    </submittedName>
</protein>
<dbReference type="GeneID" id="98174637"/>
<feature type="domain" description="NmrA-like" evidence="3">
    <location>
        <begin position="2"/>
        <end position="304"/>
    </location>
</feature>
<dbReference type="Gene3D" id="3.40.50.720">
    <property type="entry name" value="NAD(P)-binding Rossmann-like Domain"/>
    <property type="match status" value="1"/>
</dbReference>
<evidence type="ECO:0000313" key="5">
    <source>
        <dbReference type="Proteomes" id="UP001628179"/>
    </source>
</evidence>
<dbReference type="InterPro" id="IPR008030">
    <property type="entry name" value="NmrA-like"/>
</dbReference>
<proteinExistence type="inferred from homology"/>
<dbReference type="SUPFAM" id="SSF51735">
    <property type="entry name" value="NAD(P)-binding Rossmann-fold domains"/>
    <property type="match status" value="1"/>
</dbReference>
<keyword evidence="5" id="KW-1185">Reference proteome</keyword>
<dbReference type="PANTHER" id="PTHR42748:SF11">
    <property type="entry name" value="NMRA-LIKE DOMAIN-CONTAINING PROTEIN"/>
    <property type="match status" value="1"/>
</dbReference>
<keyword evidence="2" id="KW-0521">NADP</keyword>
<evidence type="ECO:0000256" key="1">
    <source>
        <dbReference type="ARBA" id="ARBA00006328"/>
    </source>
</evidence>
<dbReference type="Pfam" id="PF05368">
    <property type="entry name" value="NmrA"/>
    <property type="match status" value="1"/>
</dbReference>
<evidence type="ECO:0000313" key="4">
    <source>
        <dbReference type="EMBL" id="GAB1313684.1"/>
    </source>
</evidence>
<dbReference type="InterPro" id="IPR036291">
    <property type="entry name" value="NAD(P)-bd_dom_sf"/>
</dbReference>
<gene>
    <name evidence="4" type="ORF">MFIFM68171_03894</name>
</gene>
<name>A0ABQ0G7E8_9PEZI</name>